<evidence type="ECO:0008006" key="4">
    <source>
        <dbReference type="Google" id="ProtNLM"/>
    </source>
</evidence>
<feature type="region of interest" description="Disordered" evidence="1">
    <location>
        <begin position="117"/>
        <end position="154"/>
    </location>
</feature>
<sequence length="154" mass="16826">MTEPITDTAAAEPTATDAPPAEVDSTEREQQGGNQEAKKWRLKLRDTEAERDGLRERVATYERTEVERLVADRLADPADLWVAGTELDALRGKDGAIDPAKVKESVDALLEQRPHWKRATRSVPRPGGLKSGATSSGDTMATSWQSAFGAARRK</sequence>
<dbReference type="Proteomes" id="UP001550628">
    <property type="component" value="Unassembled WGS sequence"/>
</dbReference>
<organism evidence="2 3">
    <name type="scientific">Nocardia rhamnosiphila</name>
    <dbReference type="NCBI Taxonomy" id="426716"/>
    <lineage>
        <taxon>Bacteria</taxon>
        <taxon>Bacillati</taxon>
        <taxon>Actinomycetota</taxon>
        <taxon>Actinomycetes</taxon>
        <taxon>Mycobacteriales</taxon>
        <taxon>Nocardiaceae</taxon>
        <taxon>Nocardia</taxon>
    </lineage>
</organism>
<proteinExistence type="predicted"/>
<dbReference type="EMBL" id="JBEYBF010000033">
    <property type="protein sequence ID" value="MEU1956140.1"/>
    <property type="molecule type" value="Genomic_DNA"/>
</dbReference>
<evidence type="ECO:0000256" key="1">
    <source>
        <dbReference type="SAM" id="MobiDB-lite"/>
    </source>
</evidence>
<feature type="compositionally biased region" description="Basic and acidic residues" evidence="1">
    <location>
        <begin position="25"/>
        <end position="42"/>
    </location>
</feature>
<gene>
    <name evidence="2" type="ORF">ABZ510_30375</name>
</gene>
<dbReference type="RefSeq" id="WP_356959547.1">
    <property type="nucleotide sequence ID" value="NZ_JBEYBD010000030.1"/>
</dbReference>
<feature type="compositionally biased region" description="Polar residues" evidence="1">
    <location>
        <begin position="132"/>
        <end position="146"/>
    </location>
</feature>
<feature type="region of interest" description="Disordered" evidence="1">
    <location>
        <begin position="1"/>
        <end position="42"/>
    </location>
</feature>
<protein>
    <recommendedName>
        <fullName evidence="4">Scaffolding protein</fullName>
    </recommendedName>
</protein>
<keyword evidence="3" id="KW-1185">Reference proteome</keyword>
<feature type="compositionally biased region" description="Low complexity" evidence="1">
    <location>
        <begin position="1"/>
        <end position="22"/>
    </location>
</feature>
<accession>A0ABV2WZ17</accession>
<evidence type="ECO:0000313" key="2">
    <source>
        <dbReference type="EMBL" id="MEU1956140.1"/>
    </source>
</evidence>
<comment type="caution">
    <text evidence="2">The sequence shown here is derived from an EMBL/GenBank/DDBJ whole genome shotgun (WGS) entry which is preliminary data.</text>
</comment>
<reference evidence="2 3" key="1">
    <citation type="submission" date="2024-06" db="EMBL/GenBank/DDBJ databases">
        <title>The Natural Products Discovery Center: Release of the First 8490 Sequenced Strains for Exploring Actinobacteria Biosynthetic Diversity.</title>
        <authorList>
            <person name="Kalkreuter E."/>
            <person name="Kautsar S.A."/>
            <person name="Yang D."/>
            <person name="Bader C.D."/>
            <person name="Teijaro C.N."/>
            <person name="Fluegel L."/>
            <person name="Davis C.M."/>
            <person name="Simpson J.R."/>
            <person name="Lauterbach L."/>
            <person name="Steele A.D."/>
            <person name="Gui C."/>
            <person name="Meng S."/>
            <person name="Li G."/>
            <person name="Viehrig K."/>
            <person name="Ye F."/>
            <person name="Su P."/>
            <person name="Kiefer A.F."/>
            <person name="Nichols A."/>
            <person name="Cepeda A.J."/>
            <person name="Yan W."/>
            <person name="Fan B."/>
            <person name="Jiang Y."/>
            <person name="Adhikari A."/>
            <person name="Zheng C.-J."/>
            <person name="Schuster L."/>
            <person name="Cowan T.M."/>
            <person name="Smanski M.J."/>
            <person name="Chevrette M.G."/>
            <person name="De Carvalho L.P.S."/>
            <person name="Shen B."/>
        </authorList>
    </citation>
    <scope>NUCLEOTIDE SEQUENCE [LARGE SCALE GENOMIC DNA]</scope>
    <source>
        <strain evidence="2 3">NPDC019708</strain>
    </source>
</reference>
<evidence type="ECO:0000313" key="3">
    <source>
        <dbReference type="Proteomes" id="UP001550628"/>
    </source>
</evidence>
<name>A0ABV2WZ17_9NOCA</name>